<name>L1L657_9ACTN</name>
<dbReference type="AlphaFoldDB" id="L1L657"/>
<keyword evidence="4" id="KW-1185">Reference proteome</keyword>
<dbReference type="PATRIC" id="fig|698759.3.peg.901"/>
<evidence type="ECO:0000256" key="1">
    <source>
        <dbReference type="ARBA" id="ARBA00022603"/>
    </source>
</evidence>
<reference evidence="3 4" key="1">
    <citation type="submission" date="2012-11" db="EMBL/GenBank/DDBJ databases">
        <authorList>
            <person name="Huguet-Tapia J.C."/>
            <person name="Durkin A.S."/>
            <person name="Pettis G.S."/>
            <person name="Badger J.H."/>
        </authorList>
    </citation>
    <scope>NUCLEOTIDE SEQUENCE [LARGE SCALE GENOMIC DNA]</scope>
    <source>
        <strain evidence="3 4">91-03</strain>
    </source>
</reference>
<keyword evidence="2 3" id="KW-0808">Transferase</keyword>
<dbReference type="EMBL" id="AEJC01000068">
    <property type="protein sequence ID" value="EKX68546.1"/>
    <property type="molecule type" value="Genomic_DNA"/>
</dbReference>
<proteinExistence type="predicted"/>
<dbReference type="Pfam" id="PF04072">
    <property type="entry name" value="LCM"/>
    <property type="match status" value="1"/>
</dbReference>
<dbReference type="GO" id="GO:0008168">
    <property type="term" value="F:methyltransferase activity"/>
    <property type="evidence" value="ECO:0007669"/>
    <property type="project" value="UniProtKB-KW"/>
</dbReference>
<dbReference type="PANTHER" id="PTHR43619">
    <property type="entry name" value="S-ADENOSYL-L-METHIONINE-DEPENDENT METHYLTRANSFERASE YKTD-RELATED"/>
    <property type="match status" value="1"/>
</dbReference>
<dbReference type="InterPro" id="IPR029063">
    <property type="entry name" value="SAM-dependent_MTases_sf"/>
</dbReference>
<evidence type="ECO:0000313" key="3">
    <source>
        <dbReference type="EMBL" id="EKX68546.1"/>
    </source>
</evidence>
<protein>
    <submittedName>
        <fullName evidence="3">O-methyltransferase N-terminal domain protein</fullName>
    </submittedName>
</protein>
<evidence type="ECO:0000313" key="4">
    <source>
        <dbReference type="Proteomes" id="UP000010411"/>
    </source>
</evidence>
<comment type="caution">
    <text evidence="3">The sequence shown here is derived from an EMBL/GenBank/DDBJ whole genome shotgun (WGS) entry which is preliminary data.</text>
</comment>
<dbReference type="PANTHER" id="PTHR43619:SF2">
    <property type="entry name" value="S-ADENOSYL-L-METHIONINE-DEPENDENT METHYLTRANSFERASES SUPERFAMILY PROTEIN"/>
    <property type="match status" value="1"/>
</dbReference>
<dbReference type="Gene3D" id="3.40.50.150">
    <property type="entry name" value="Vaccinia Virus protein VP39"/>
    <property type="match status" value="1"/>
</dbReference>
<dbReference type="PIRSF" id="PIRSF028177">
    <property type="entry name" value="Polyketide_synth_Omtfrase_TcmP"/>
    <property type="match status" value="1"/>
</dbReference>
<keyword evidence="1 3" id="KW-0489">Methyltransferase</keyword>
<evidence type="ECO:0000256" key="2">
    <source>
        <dbReference type="ARBA" id="ARBA00022679"/>
    </source>
</evidence>
<dbReference type="GO" id="GO:0032259">
    <property type="term" value="P:methylation"/>
    <property type="evidence" value="ECO:0007669"/>
    <property type="project" value="UniProtKB-KW"/>
</dbReference>
<gene>
    <name evidence="3" type="ORF">STRIP9103_03470</name>
</gene>
<dbReference type="Proteomes" id="UP000010411">
    <property type="component" value="Unassembled WGS sequence"/>
</dbReference>
<sequence>MSEPVSDRDLKISLTGAAETLLAPLYARALDARSAHPLLGDRIAAELADRIDYDFDRLGMTEASAVGVALRARYFDRRVRAFLDTHPESTVVHLGCGLDSRYERLAPGPGVRWYDLDQPDVIDVRERLYPARPGHETLAASVTDPDWPARVPTDRPVLVVAEGLTMYLTAEEGPNMLRTLIAHFPHGELLFDTYSRFAVRSTRSLTLFRKTGARLAWGVDDPRELERRIPGLRLIEADSAYATAAGADLRHLPRTMRLRMRFDTEVLSRLPVLGRIGHISRYAFGAPG</sequence>
<dbReference type="InterPro" id="IPR007213">
    <property type="entry name" value="Ppm1/Ppm2/Tcmp"/>
</dbReference>
<dbReference type="SUPFAM" id="SSF53335">
    <property type="entry name" value="S-adenosyl-L-methionine-dependent methyltransferases"/>
    <property type="match status" value="1"/>
</dbReference>
<accession>L1L657</accession>
<dbReference type="InterPro" id="IPR016874">
    <property type="entry name" value="TcmP-like"/>
</dbReference>
<organism evidence="3 4">
    <name type="scientific">Streptomyces ipomoeae 91-03</name>
    <dbReference type="NCBI Taxonomy" id="698759"/>
    <lineage>
        <taxon>Bacteria</taxon>
        <taxon>Bacillati</taxon>
        <taxon>Actinomycetota</taxon>
        <taxon>Actinomycetes</taxon>
        <taxon>Kitasatosporales</taxon>
        <taxon>Streptomycetaceae</taxon>
        <taxon>Streptomyces</taxon>
    </lineage>
</organism>